<protein>
    <submittedName>
        <fullName evidence="2">Uncharacterized protein</fullName>
    </submittedName>
</protein>
<comment type="caution">
    <text evidence="2">The sequence shown here is derived from an EMBL/GenBank/DDBJ whole genome shotgun (WGS) entry which is preliminary data.</text>
</comment>
<keyword evidence="1" id="KW-1133">Transmembrane helix</keyword>
<dbReference type="Proteomes" id="UP000051733">
    <property type="component" value="Unassembled WGS sequence"/>
</dbReference>
<proteinExistence type="predicted"/>
<evidence type="ECO:0000313" key="3">
    <source>
        <dbReference type="Proteomes" id="UP000051733"/>
    </source>
</evidence>
<feature type="transmembrane region" description="Helical" evidence="1">
    <location>
        <begin position="69"/>
        <end position="88"/>
    </location>
</feature>
<dbReference type="EMBL" id="AYYY01000043">
    <property type="protein sequence ID" value="KRM61136.1"/>
    <property type="molecule type" value="Genomic_DNA"/>
</dbReference>
<accession>A0A0R2A2F9</accession>
<gene>
    <name evidence="2" type="ORF">FC26_GL002354</name>
</gene>
<keyword evidence="1" id="KW-0472">Membrane</keyword>
<dbReference type="PATRIC" id="fig|1423813.3.peg.2401"/>
<dbReference type="OrthoDB" id="2298855at2"/>
<dbReference type="RefSeq" id="WP_057779641.1">
    <property type="nucleotide sequence ID" value="NZ_AYYY01000043.1"/>
</dbReference>
<feature type="transmembrane region" description="Helical" evidence="1">
    <location>
        <begin position="30"/>
        <end position="49"/>
    </location>
</feature>
<name>A0A0R2A2F9_9LACO</name>
<organism evidence="2 3">
    <name type="scientific">Paucilactobacillus vaccinostercus DSM 20634</name>
    <dbReference type="NCBI Taxonomy" id="1423813"/>
    <lineage>
        <taxon>Bacteria</taxon>
        <taxon>Bacillati</taxon>
        <taxon>Bacillota</taxon>
        <taxon>Bacilli</taxon>
        <taxon>Lactobacillales</taxon>
        <taxon>Lactobacillaceae</taxon>
        <taxon>Paucilactobacillus</taxon>
    </lineage>
</organism>
<evidence type="ECO:0000313" key="2">
    <source>
        <dbReference type="EMBL" id="KRM61136.1"/>
    </source>
</evidence>
<reference evidence="2 3" key="1">
    <citation type="journal article" date="2015" name="Genome Announc.">
        <title>Expanding the biotechnology potential of lactobacilli through comparative genomics of 213 strains and associated genera.</title>
        <authorList>
            <person name="Sun Z."/>
            <person name="Harris H.M."/>
            <person name="McCann A."/>
            <person name="Guo C."/>
            <person name="Argimon S."/>
            <person name="Zhang W."/>
            <person name="Yang X."/>
            <person name="Jeffery I.B."/>
            <person name="Cooney J.C."/>
            <person name="Kagawa T.F."/>
            <person name="Liu W."/>
            <person name="Song Y."/>
            <person name="Salvetti E."/>
            <person name="Wrobel A."/>
            <person name="Rasinkangas P."/>
            <person name="Parkhill J."/>
            <person name="Rea M.C."/>
            <person name="O'Sullivan O."/>
            <person name="Ritari J."/>
            <person name="Douillard F.P."/>
            <person name="Paul Ross R."/>
            <person name="Yang R."/>
            <person name="Briner A.E."/>
            <person name="Felis G.E."/>
            <person name="de Vos W.M."/>
            <person name="Barrangou R."/>
            <person name="Klaenhammer T.R."/>
            <person name="Caufield P.W."/>
            <person name="Cui Y."/>
            <person name="Zhang H."/>
            <person name="O'Toole P.W."/>
        </authorList>
    </citation>
    <scope>NUCLEOTIDE SEQUENCE [LARGE SCALE GENOMIC DNA]</scope>
    <source>
        <strain evidence="2 3">DSM 20634</strain>
    </source>
</reference>
<dbReference type="AlphaFoldDB" id="A0A0R2A2F9"/>
<keyword evidence="3" id="KW-1185">Reference proteome</keyword>
<evidence type="ECO:0000256" key="1">
    <source>
        <dbReference type="SAM" id="Phobius"/>
    </source>
</evidence>
<keyword evidence="1" id="KW-0812">Transmembrane</keyword>
<sequence>MPFLAIIVDFIAVGLYHIQAINLTSSILLIGLIGQTLITLVLLIFTFQYKGPRFTRYQLIFYRFFSIRYAIIFLSMLVNALVLFLYYLNYSGINPLIFQ</sequence>